<dbReference type="PANTHER" id="PTHR33993">
    <property type="entry name" value="GLYOXALASE-RELATED"/>
    <property type="match status" value="1"/>
</dbReference>
<dbReference type="PROSITE" id="PS51819">
    <property type="entry name" value="VOC"/>
    <property type="match status" value="2"/>
</dbReference>
<dbReference type="EMBL" id="FNSN01000003">
    <property type="protein sequence ID" value="SEB73920.1"/>
    <property type="molecule type" value="Genomic_DNA"/>
</dbReference>
<evidence type="ECO:0000313" key="2">
    <source>
        <dbReference type="EMBL" id="SEB73920.1"/>
    </source>
</evidence>
<dbReference type="InterPro" id="IPR029068">
    <property type="entry name" value="Glyas_Bleomycin-R_OHBP_Dase"/>
</dbReference>
<keyword evidence="3" id="KW-1185">Reference proteome</keyword>
<dbReference type="InterPro" id="IPR041581">
    <property type="entry name" value="Glyoxalase_6"/>
</dbReference>
<dbReference type="CDD" id="cd07247">
    <property type="entry name" value="SgaA_N_like"/>
    <property type="match status" value="2"/>
</dbReference>
<dbReference type="Gene3D" id="3.10.180.10">
    <property type="entry name" value="2,3-Dihydroxybiphenyl 1,2-Dioxygenase, domain 1"/>
    <property type="match status" value="2"/>
</dbReference>
<protein>
    <recommendedName>
        <fullName evidence="1">VOC domain-containing protein</fullName>
    </recommendedName>
</protein>
<organism evidence="2 3">
    <name type="scientific">Arthrobacter woluwensis</name>
    <dbReference type="NCBI Taxonomy" id="156980"/>
    <lineage>
        <taxon>Bacteria</taxon>
        <taxon>Bacillati</taxon>
        <taxon>Actinomycetota</taxon>
        <taxon>Actinomycetes</taxon>
        <taxon>Micrococcales</taxon>
        <taxon>Micrococcaceae</taxon>
        <taxon>Arthrobacter</taxon>
    </lineage>
</organism>
<gene>
    <name evidence="2" type="ORF">SAMN04489745_1116</name>
</gene>
<sequence length="261" mass="27128">MTGTPSFPAGSPCWVETLQPDPESAASFYGELFGWTFDEAAPDGSRVARLDGRRVAGVAQAPSILDRGAWVMYVLVGDLDATVDAVQEAGGTVLAGPLEIREGERSALFTDPAGAAFGAREGIASTVSEAVDVTDAWQMSALHTPDVEAAGAFYATVFGWRMEPVPGSALALWRLDGSTRKASDPTLPDDVVAVATQTPAASGVPTHWAINVQAADVDDIARRVVELGGAVLMPPTDAPGFRNALIADPQGGVLALSQIIR</sequence>
<dbReference type="InterPro" id="IPR037523">
    <property type="entry name" value="VOC_core"/>
</dbReference>
<dbReference type="InterPro" id="IPR052164">
    <property type="entry name" value="Anthracycline_SecMetBiosynth"/>
</dbReference>
<dbReference type="PANTHER" id="PTHR33993:SF14">
    <property type="entry name" value="GB|AAF24581.1"/>
    <property type="match status" value="1"/>
</dbReference>
<name>A0A1H4LSZ6_9MICC</name>
<dbReference type="AlphaFoldDB" id="A0A1H4LSZ6"/>
<reference evidence="2 3" key="1">
    <citation type="submission" date="2016-10" db="EMBL/GenBank/DDBJ databases">
        <authorList>
            <person name="de Groot N.N."/>
        </authorList>
    </citation>
    <scope>NUCLEOTIDE SEQUENCE [LARGE SCALE GENOMIC DNA]</scope>
    <source>
        <strain evidence="2 3">DSM 10495</strain>
    </source>
</reference>
<dbReference type="STRING" id="156980.SAMN04489745_1116"/>
<dbReference type="Proteomes" id="UP000182652">
    <property type="component" value="Unassembled WGS sequence"/>
</dbReference>
<dbReference type="SUPFAM" id="SSF54593">
    <property type="entry name" value="Glyoxalase/Bleomycin resistance protein/Dihydroxybiphenyl dioxygenase"/>
    <property type="match status" value="2"/>
</dbReference>
<evidence type="ECO:0000313" key="3">
    <source>
        <dbReference type="Proteomes" id="UP000182652"/>
    </source>
</evidence>
<dbReference type="Pfam" id="PF00903">
    <property type="entry name" value="Glyoxalase"/>
    <property type="match status" value="1"/>
</dbReference>
<evidence type="ECO:0000259" key="1">
    <source>
        <dbReference type="PROSITE" id="PS51819"/>
    </source>
</evidence>
<feature type="domain" description="VOC" evidence="1">
    <location>
        <begin position="11"/>
        <end position="122"/>
    </location>
</feature>
<dbReference type="Pfam" id="PF18029">
    <property type="entry name" value="Glyoxalase_6"/>
    <property type="match status" value="1"/>
</dbReference>
<feature type="domain" description="VOC" evidence="1">
    <location>
        <begin position="134"/>
        <end position="259"/>
    </location>
</feature>
<dbReference type="RefSeq" id="WP_066211714.1">
    <property type="nucleotide sequence ID" value="NZ_FNSN01000003.1"/>
</dbReference>
<accession>A0A1H4LSZ6</accession>
<dbReference type="InterPro" id="IPR004360">
    <property type="entry name" value="Glyas_Fos-R_dOase_dom"/>
</dbReference>
<proteinExistence type="predicted"/>